<evidence type="ECO:0000256" key="7">
    <source>
        <dbReference type="ARBA" id="ARBA00022801"/>
    </source>
</evidence>
<dbReference type="GO" id="GO:0005576">
    <property type="term" value="C:extracellular region"/>
    <property type="evidence" value="ECO:0007669"/>
    <property type="project" value="UniProtKB-SubCell"/>
</dbReference>
<dbReference type="GO" id="GO:0008422">
    <property type="term" value="F:beta-glucosidase activity"/>
    <property type="evidence" value="ECO:0007669"/>
    <property type="project" value="UniProtKB-EC"/>
</dbReference>
<evidence type="ECO:0000256" key="9">
    <source>
        <dbReference type="ARBA" id="ARBA00024983"/>
    </source>
</evidence>
<keyword evidence="8" id="KW-0326">Glycosidase</keyword>
<evidence type="ECO:0000256" key="1">
    <source>
        <dbReference type="ARBA" id="ARBA00000448"/>
    </source>
</evidence>
<comment type="subcellular location">
    <subcellularLocation>
        <location evidence="2">Secreted</location>
    </subcellularLocation>
</comment>
<protein>
    <recommendedName>
        <fullName evidence="4">beta-glucosidase</fullName>
        <ecNumber evidence="4">3.2.1.21</ecNumber>
    </recommendedName>
</protein>
<comment type="caution">
    <text evidence="11">The sequence shown here is derived from an EMBL/GenBank/DDBJ whole genome shotgun (WGS) entry which is preliminary data.</text>
</comment>
<keyword evidence="12" id="KW-1185">Reference proteome</keyword>
<evidence type="ECO:0000313" key="12">
    <source>
        <dbReference type="Proteomes" id="UP000620124"/>
    </source>
</evidence>
<evidence type="ECO:0000256" key="6">
    <source>
        <dbReference type="ARBA" id="ARBA00022729"/>
    </source>
</evidence>
<dbReference type="InterPro" id="IPR001764">
    <property type="entry name" value="Glyco_hydro_3_N"/>
</dbReference>
<dbReference type="PANTHER" id="PTHR42715">
    <property type="entry name" value="BETA-GLUCOSIDASE"/>
    <property type="match status" value="1"/>
</dbReference>
<keyword evidence="6" id="KW-0732">Signal</keyword>
<dbReference type="SUPFAM" id="SSF51445">
    <property type="entry name" value="(Trans)glycosidases"/>
    <property type="match status" value="1"/>
</dbReference>
<dbReference type="InterPro" id="IPR050288">
    <property type="entry name" value="Cellulose_deg_GH3"/>
</dbReference>
<evidence type="ECO:0000256" key="8">
    <source>
        <dbReference type="ARBA" id="ARBA00023295"/>
    </source>
</evidence>
<evidence type="ECO:0000259" key="10">
    <source>
        <dbReference type="Pfam" id="PF00933"/>
    </source>
</evidence>
<dbReference type="PANTHER" id="PTHR42715:SF12">
    <property type="entry name" value="BETA-GLUCOSIDASE G-RELATED"/>
    <property type="match status" value="1"/>
</dbReference>
<gene>
    <name evidence="11" type="ORF">MVEN_00700500</name>
</gene>
<dbReference type="AlphaFoldDB" id="A0A8H7D5P3"/>
<dbReference type="InterPro" id="IPR036962">
    <property type="entry name" value="Glyco_hydro_3_N_sf"/>
</dbReference>
<evidence type="ECO:0000256" key="5">
    <source>
        <dbReference type="ARBA" id="ARBA00022525"/>
    </source>
</evidence>
<evidence type="ECO:0000256" key="3">
    <source>
        <dbReference type="ARBA" id="ARBA00005336"/>
    </source>
</evidence>
<keyword evidence="7" id="KW-0378">Hydrolase</keyword>
<proteinExistence type="inferred from homology"/>
<comment type="function">
    <text evidence="9">Beta-glucosidases are one of a number of cellulolytic enzymes involved in the degradation of cellulosic biomass. Catalyzes the last step releasing glucose from the inhibitory cellobiose.</text>
</comment>
<dbReference type="Pfam" id="PF00933">
    <property type="entry name" value="Glyco_hydro_3"/>
    <property type="match status" value="1"/>
</dbReference>
<evidence type="ECO:0000256" key="4">
    <source>
        <dbReference type="ARBA" id="ARBA00012744"/>
    </source>
</evidence>
<sequence>MDFPRHNARSAGRWRGTLGQRSHRKKFVSGLTLEEKIKVTARIDVSGLYVGNTGVHRSCFFPDCVQRDTNDPHLNWNGLCLQDSPLGVHLAQYVGAFPSGINATATWDVGLIEARGKAMGAEFRRKGVNVALGPMMNMGRQATAGRNWEGFGAGPFFCCVVTATC</sequence>
<dbReference type="PRINTS" id="PR00133">
    <property type="entry name" value="GLHYDRLASE3"/>
</dbReference>
<organism evidence="11 12">
    <name type="scientific">Mycena venus</name>
    <dbReference type="NCBI Taxonomy" id="2733690"/>
    <lineage>
        <taxon>Eukaryota</taxon>
        <taxon>Fungi</taxon>
        <taxon>Dikarya</taxon>
        <taxon>Basidiomycota</taxon>
        <taxon>Agaricomycotina</taxon>
        <taxon>Agaricomycetes</taxon>
        <taxon>Agaricomycetidae</taxon>
        <taxon>Agaricales</taxon>
        <taxon>Marasmiineae</taxon>
        <taxon>Mycenaceae</taxon>
        <taxon>Mycena</taxon>
    </lineage>
</organism>
<dbReference type="EMBL" id="JACAZI010000005">
    <property type="protein sequence ID" value="KAF7359758.1"/>
    <property type="molecule type" value="Genomic_DNA"/>
</dbReference>
<dbReference type="InterPro" id="IPR017853">
    <property type="entry name" value="GH"/>
</dbReference>
<accession>A0A8H7D5P3</accession>
<evidence type="ECO:0000313" key="11">
    <source>
        <dbReference type="EMBL" id="KAF7359758.1"/>
    </source>
</evidence>
<comment type="similarity">
    <text evidence="3">Belongs to the glycosyl hydrolase 3 family.</text>
</comment>
<dbReference type="Gene3D" id="3.20.20.300">
    <property type="entry name" value="Glycoside hydrolase, family 3, N-terminal domain"/>
    <property type="match status" value="1"/>
</dbReference>
<dbReference type="Proteomes" id="UP000620124">
    <property type="component" value="Unassembled WGS sequence"/>
</dbReference>
<comment type="catalytic activity">
    <reaction evidence="1">
        <text>Hydrolysis of terminal, non-reducing beta-D-glucosyl residues with release of beta-D-glucose.</text>
        <dbReference type="EC" id="3.2.1.21"/>
    </reaction>
</comment>
<dbReference type="OrthoDB" id="416222at2759"/>
<evidence type="ECO:0000256" key="2">
    <source>
        <dbReference type="ARBA" id="ARBA00004613"/>
    </source>
</evidence>
<name>A0A8H7D5P3_9AGAR</name>
<keyword evidence="5" id="KW-0964">Secreted</keyword>
<dbReference type="EC" id="3.2.1.21" evidence="4"/>
<reference evidence="11" key="1">
    <citation type="submission" date="2020-05" db="EMBL/GenBank/DDBJ databases">
        <title>Mycena genomes resolve the evolution of fungal bioluminescence.</title>
        <authorList>
            <person name="Tsai I.J."/>
        </authorList>
    </citation>
    <scope>NUCLEOTIDE SEQUENCE</scope>
    <source>
        <strain evidence="11">CCC161011</strain>
    </source>
</reference>
<feature type="domain" description="Glycoside hydrolase family 3 N-terminal" evidence="10">
    <location>
        <begin position="94"/>
        <end position="155"/>
    </location>
</feature>
<dbReference type="GO" id="GO:0009251">
    <property type="term" value="P:glucan catabolic process"/>
    <property type="evidence" value="ECO:0007669"/>
    <property type="project" value="TreeGrafter"/>
</dbReference>